<sequence>MDELITLLDENLICTGTDISSDFIYFFVTSTRKECVCPSCQSVSSRVHSHYNRNFQDLPIQDKKVVITLSNRKIFCDNPSCHRTTFAETFSFIDNKAKKTKRLKETILEVSLTQSSVSAALYLSKHVVDVKKSTICNYQKKKHTGNR</sequence>
<dbReference type="AlphaFoldDB" id="A0A927REH1"/>
<evidence type="ECO:0000259" key="1">
    <source>
        <dbReference type="Pfam" id="PF14690"/>
    </source>
</evidence>
<dbReference type="EMBL" id="JADBEL010000024">
    <property type="protein sequence ID" value="MBE1556320.1"/>
    <property type="molecule type" value="Genomic_DNA"/>
</dbReference>
<proteinExistence type="predicted"/>
<dbReference type="Proteomes" id="UP000658225">
    <property type="component" value="Unassembled WGS sequence"/>
</dbReference>
<keyword evidence="3" id="KW-1185">Reference proteome</keyword>
<evidence type="ECO:0000313" key="3">
    <source>
        <dbReference type="Proteomes" id="UP000658225"/>
    </source>
</evidence>
<dbReference type="RefSeq" id="WP_192599980.1">
    <property type="nucleotide sequence ID" value="NZ_JADBEL010000024.1"/>
</dbReference>
<reference evidence="2" key="1">
    <citation type="submission" date="2020-10" db="EMBL/GenBank/DDBJ databases">
        <title>Genomic Encyclopedia of Type Strains, Phase IV (KMG-IV): sequencing the most valuable type-strain genomes for metagenomic binning, comparative biology and taxonomic classification.</title>
        <authorList>
            <person name="Goeker M."/>
        </authorList>
    </citation>
    <scope>NUCLEOTIDE SEQUENCE</scope>
    <source>
        <strain evidence="2">DSM 13886</strain>
    </source>
</reference>
<protein>
    <submittedName>
        <fullName evidence="2">Transposase</fullName>
    </submittedName>
</protein>
<gene>
    <name evidence="2" type="ORF">H4683_003443</name>
</gene>
<evidence type="ECO:0000313" key="2">
    <source>
        <dbReference type="EMBL" id="MBE1556320.1"/>
    </source>
</evidence>
<organism evidence="2 3">
    <name type="scientific">Sporosarcina limicola</name>
    <dbReference type="NCBI Taxonomy" id="34101"/>
    <lineage>
        <taxon>Bacteria</taxon>
        <taxon>Bacillati</taxon>
        <taxon>Bacillota</taxon>
        <taxon>Bacilli</taxon>
        <taxon>Bacillales</taxon>
        <taxon>Caryophanaceae</taxon>
        <taxon>Sporosarcina</taxon>
    </lineage>
</organism>
<accession>A0A927REH1</accession>
<feature type="domain" description="Transposase IS204/IS1001/IS1096/IS1165 zinc-finger" evidence="1">
    <location>
        <begin position="34"/>
        <end position="78"/>
    </location>
</feature>
<comment type="caution">
    <text evidence="2">The sequence shown here is derived from an EMBL/GenBank/DDBJ whole genome shotgun (WGS) entry which is preliminary data.</text>
</comment>
<dbReference type="Pfam" id="PF14690">
    <property type="entry name" value="Zn_ribbon_ISL3"/>
    <property type="match status" value="1"/>
</dbReference>
<name>A0A927REH1_9BACL</name>
<dbReference type="InterPro" id="IPR029261">
    <property type="entry name" value="Transposase_Znf"/>
</dbReference>